<reference evidence="4" key="3">
    <citation type="journal article" date="2008" name="Nucleic Acids Res.">
        <title>The rice annotation project database (RAP-DB): 2008 update.</title>
        <authorList>
            <consortium name="The rice annotation project (RAP)"/>
        </authorList>
    </citation>
    <scope>GENOME REANNOTATION</scope>
    <source>
        <strain evidence="4">cv. Nipponbare</strain>
    </source>
</reference>
<evidence type="ECO:0000313" key="2">
    <source>
        <dbReference type="EMBL" id="BAD73589.1"/>
    </source>
</evidence>
<dbReference type="EMBL" id="AP004222">
    <property type="protein sequence ID" value="BAD73704.1"/>
    <property type="molecule type" value="Genomic_DNA"/>
</dbReference>
<feature type="compositionally biased region" description="Gly residues" evidence="1">
    <location>
        <begin position="86"/>
        <end position="97"/>
    </location>
</feature>
<gene>
    <name evidence="3" type="ORF">B1003B09.26</name>
    <name evidence="2" type="ORF">B1168H06.20</name>
</gene>
<dbReference type="Proteomes" id="UP000000763">
    <property type="component" value="Chromosome 1"/>
</dbReference>
<dbReference type="Proteomes" id="UP000817658">
    <property type="component" value="Chromosome 1"/>
</dbReference>
<accession>Q5QLL3</accession>
<feature type="compositionally biased region" description="Basic and acidic residues" evidence="1">
    <location>
        <begin position="210"/>
        <end position="243"/>
    </location>
</feature>
<dbReference type="AlphaFoldDB" id="Q5QLV6"/>
<evidence type="ECO:0000313" key="3">
    <source>
        <dbReference type="EMBL" id="BAD73704.1"/>
    </source>
</evidence>
<feature type="region of interest" description="Disordered" evidence="1">
    <location>
        <begin position="203"/>
        <end position="243"/>
    </location>
</feature>
<reference evidence="3" key="1">
    <citation type="journal article" date="2002" name="Nature">
        <title>The genome sequence and structure of rice chromosome 1.</title>
        <authorList>
            <person name="Sasaki T."/>
            <person name="Matsumoto T."/>
            <person name="Yamamoto K."/>
            <person name="Sakata K."/>
            <person name="Baba T."/>
            <person name="Katayose Y."/>
            <person name="Wu J."/>
            <person name="Niimura Y."/>
            <person name="Cheng Z."/>
            <person name="Nagamura Y."/>
            <person name="Antonio B.A."/>
            <person name="Kanamori H."/>
            <person name="Hosokawa S."/>
            <person name="Masukawa M."/>
            <person name="Arikawa K."/>
            <person name="Chiden Y."/>
            <person name="Hayashi M."/>
            <person name="Okamoto M."/>
            <person name="Ando T."/>
            <person name="Aoki H."/>
            <person name="Arita K."/>
            <person name="Hamada M."/>
            <person name="Harada C."/>
            <person name="Hijishita S."/>
            <person name="Honda M."/>
            <person name="Ichikawa Y."/>
            <person name="Idonuma A."/>
            <person name="Iijima M."/>
            <person name="Ikeda M."/>
            <person name="Ikeno M."/>
            <person name="Itoh S."/>
            <person name="Itoh T."/>
            <person name="Itoh Y."/>
            <person name="Itoh Y."/>
            <person name="Iwabuchi A."/>
            <person name="Kamiya K."/>
            <person name="Karasawa W."/>
            <person name="Katagiri S."/>
            <person name="Kikuta A."/>
            <person name="Kobayashi N."/>
            <person name="Kono I."/>
            <person name="Machita K."/>
            <person name="Maehara T."/>
            <person name="Mizuno H."/>
            <person name="Mizubayashi T."/>
            <person name="Mukai Y."/>
            <person name="Nagasaki H."/>
            <person name="Nakashima M."/>
            <person name="Nakama Y."/>
            <person name="Nakamichi Y."/>
            <person name="Nakamura M."/>
            <person name="Namiki N."/>
            <person name="Negishi M."/>
            <person name="Ohta I."/>
            <person name="Ono N."/>
            <person name="Saji S."/>
            <person name="Sakai K."/>
            <person name="Shibata M."/>
            <person name="Shimokawa T."/>
            <person name="Shomura A."/>
            <person name="Song J."/>
            <person name="Takazaki Y."/>
            <person name="Terasawa K."/>
            <person name="Tsuji K."/>
            <person name="Waki K."/>
            <person name="Yamagata H."/>
            <person name="Yamane H."/>
            <person name="Yoshiki S."/>
            <person name="Yoshihara R."/>
            <person name="Yukawa K."/>
            <person name="Zhong H."/>
            <person name="Iwama H."/>
            <person name="Endo T."/>
            <person name="Ito H."/>
            <person name="Hahn J.H."/>
            <person name="Kim H.I."/>
            <person name="Eun M.Y."/>
            <person name="Yano M."/>
            <person name="Jiang J."/>
            <person name="Gojobori T."/>
        </authorList>
    </citation>
    <scope>NUCLEOTIDE SEQUENCE</scope>
</reference>
<proteinExistence type="predicted"/>
<dbReference type="EMBL" id="AP003563">
    <property type="protein sequence ID" value="BAD73589.1"/>
    <property type="molecule type" value="Genomic_DNA"/>
</dbReference>
<name>Q5QLV6_ORYSJ</name>
<protein>
    <submittedName>
        <fullName evidence="3">Uncharacterized protein</fullName>
    </submittedName>
</protein>
<evidence type="ECO:0000256" key="1">
    <source>
        <dbReference type="SAM" id="MobiDB-lite"/>
    </source>
</evidence>
<organism evidence="3">
    <name type="scientific">Oryza sativa subsp. japonica</name>
    <name type="common">Rice</name>
    <dbReference type="NCBI Taxonomy" id="39947"/>
    <lineage>
        <taxon>Eukaryota</taxon>
        <taxon>Viridiplantae</taxon>
        <taxon>Streptophyta</taxon>
        <taxon>Embryophyta</taxon>
        <taxon>Tracheophyta</taxon>
        <taxon>Spermatophyta</taxon>
        <taxon>Magnoliopsida</taxon>
        <taxon>Liliopsida</taxon>
        <taxon>Poales</taxon>
        <taxon>Poaceae</taxon>
        <taxon>BOP clade</taxon>
        <taxon>Oryzoideae</taxon>
        <taxon>Oryzeae</taxon>
        <taxon>Oryzinae</taxon>
        <taxon>Oryza</taxon>
        <taxon>Oryza sativa</taxon>
    </lineage>
</organism>
<sequence length="261" mass="27982">MQAPHVSGSRGGHTVDTVHHGRGGIVDRDHGSGPRAATGKAARAWARPRPARPSGGERRRRPGRTATSDGGAAHGGQRRGDRGRGRGGAGMVFIGLGGGDSGREGRIRGGNWWEVGRRRGGNGGRISRGKWGKLTREEEVGGDRIVCARGSYTGTGGAAMWSGFGDYGGWSRRLGKELTCGSQLSVAWERGGSQGEVKRTCREGGASWADRPEKGGEEGYRGEEKGGRRAELGRAQRREDLGQKWPKAKEEDFNLFFFLFN</sequence>
<evidence type="ECO:0000313" key="4">
    <source>
        <dbReference type="Proteomes" id="UP000000763"/>
    </source>
</evidence>
<reference evidence="4" key="2">
    <citation type="journal article" date="2005" name="Nature">
        <title>The map-based sequence of the rice genome.</title>
        <authorList>
            <consortium name="International rice genome sequencing project (IRGSP)"/>
            <person name="Matsumoto T."/>
            <person name="Wu J."/>
            <person name="Kanamori H."/>
            <person name="Katayose Y."/>
            <person name="Fujisawa M."/>
            <person name="Namiki N."/>
            <person name="Mizuno H."/>
            <person name="Yamamoto K."/>
            <person name="Antonio B.A."/>
            <person name="Baba T."/>
            <person name="Sakata K."/>
            <person name="Nagamura Y."/>
            <person name="Aoki H."/>
            <person name="Arikawa K."/>
            <person name="Arita K."/>
            <person name="Bito T."/>
            <person name="Chiden Y."/>
            <person name="Fujitsuka N."/>
            <person name="Fukunaka R."/>
            <person name="Hamada M."/>
            <person name="Harada C."/>
            <person name="Hayashi A."/>
            <person name="Hijishita S."/>
            <person name="Honda M."/>
            <person name="Hosokawa S."/>
            <person name="Ichikawa Y."/>
            <person name="Idonuma A."/>
            <person name="Iijima M."/>
            <person name="Ikeda M."/>
            <person name="Ikeno M."/>
            <person name="Ito K."/>
            <person name="Ito S."/>
            <person name="Ito T."/>
            <person name="Ito Y."/>
            <person name="Ito Y."/>
            <person name="Iwabuchi A."/>
            <person name="Kamiya K."/>
            <person name="Karasawa W."/>
            <person name="Kurita K."/>
            <person name="Katagiri S."/>
            <person name="Kikuta A."/>
            <person name="Kobayashi H."/>
            <person name="Kobayashi N."/>
            <person name="Machita K."/>
            <person name="Maehara T."/>
            <person name="Masukawa M."/>
            <person name="Mizubayashi T."/>
            <person name="Mukai Y."/>
            <person name="Nagasaki H."/>
            <person name="Nagata Y."/>
            <person name="Naito S."/>
            <person name="Nakashima M."/>
            <person name="Nakama Y."/>
            <person name="Nakamichi Y."/>
            <person name="Nakamura M."/>
            <person name="Meguro A."/>
            <person name="Negishi M."/>
            <person name="Ohta I."/>
            <person name="Ohta T."/>
            <person name="Okamoto M."/>
            <person name="Ono N."/>
            <person name="Saji S."/>
            <person name="Sakaguchi M."/>
            <person name="Sakai K."/>
            <person name="Shibata M."/>
            <person name="Shimokawa T."/>
            <person name="Song J."/>
            <person name="Takazaki Y."/>
            <person name="Terasawa K."/>
            <person name="Tsugane M."/>
            <person name="Tsuji K."/>
            <person name="Ueda S."/>
            <person name="Waki K."/>
            <person name="Yamagata H."/>
            <person name="Yamamoto M."/>
            <person name="Yamamoto S."/>
            <person name="Yamane H."/>
            <person name="Yoshiki S."/>
            <person name="Yoshihara R."/>
            <person name="Yukawa K."/>
            <person name="Zhong H."/>
            <person name="Yano M."/>
            <person name="Yuan Q."/>
            <person name="Ouyang S."/>
            <person name="Liu J."/>
            <person name="Jones K.M."/>
            <person name="Gansberger K."/>
            <person name="Moffat K."/>
            <person name="Hill J."/>
            <person name="Bera J."/>
            <person name="Fadrosh D."/>
            <person name="Jin S."/>
            <person name="Johri S."/>
            <person name="Kim M."/>
            <person name="Overton L."/>
            <person name="Reardon M."/>
            <person name="Tsitrin T."/>
            <person name="Vuong H."/>
            <person name="Weaver B."/>
            <person name="Ciecko A."/>
            <person name="Tallon L."/>
            <person name="Jackson J."/>
            <person name="Pai G."/>
            <person name="Aken S.V."/>
            <person name="Utterback T."/>
            <person name="Reidmuller S."/>
            <person name="Feldblyum T."/>
            <person name="Hsiao J."/>
            <person name="Zismann V."/>
            <person name="Iobst S."/>
            <person name="de Vazeille A.R."/>
            <person name="Buell C.R."/>
            <person name="Ying K."/>
            <person name="Li Y."/>
            <person name="Lu T."/>
            <person name="Huang Y."/>
            <person name="Zhao Q."/>
            <person name="Feng Q."/>
            <person name="Zhang L."/>
            <person name="Zhu J."/>
            <person name="Weng Q."/>
            <person name="Mu J."/>
            <person name="Lu Y."/>
            <person name="Fan D."/>
            <person name="Liu Y."/>
            <person name="Guan J."/>
            <person name="Zhang Y."/>
            <person name="Yu S."/>
            <person name="Liu X."/>
            <person name="Zhang Y."/>
            <person name="Hong G."/>
            <person name="Han B."/>
            <person name="Choisne N."/>
            <person name="Demange N."/>
            <person name="Orjeda G."/>
            <person name="Samain S."/>
            <person name="Cattolico L."/>
            <person name="Pelletier E."/>
            <person name="Couloux A."/>
            <person name="Segurens B."/>
            <person name="Wincker P."/>
            <person name="D'Hont A."/>
            <person name="Scarpelli C."/>
            <person name="Weissenbach J."/>
            <person name="Salanoubat M."/>
            <person name="Quetier F."/>
            <person name="Yu Y."/>
            <person name="Kim H.R."/>
            <person name="Rambo T."/>
            <person name="Currie J."/>
            <person name="Collura K."/>
            <person name="Luo M."/>
            <person name="Yang T."/>
            <person name="Ammiraju J.S.S."/>
            <person name="Engler F."/>
            <person name="Soderlund C."/>
            <person name="Wing R.A."/>
            <person name="Palmer L.E."/>
            <person name="de la Bastide M."/>
            <person name="Spiegel L."/>
            <person name="Nascimento L."/>
            <person name="Zutavern T."/>
            <person name="O'Shaughnessy A."/>
            <person name="Dike S."/>
            <person name="Dedhia N."/>
            <person name="Preston R."/>
            <person name="Balija V."/>
            <person name="McCombie W.R."/>
            <person name="Chow T."/>
            <person name="Chen H."/>
            <person name="Chung M."/>
            <person name="Chen C."/>
            <person name="Shaw J."/>
            <person name="Wu H."/>
            <person name="Hsiao K."/>
            <person name="Chao Y."/>
            <person name="Chu M."/>
            <person name="Cheng C."/>
            <person name="Hour A."/>
            <person name="Lee P."/>
            <person name="Lin S."/>
            <person name="Lin Y."/>
            <person name="Liou J."/>
            <person name="Liu S."/>
            <person name="Hsing Y."/>
            <person name="Raghuvanshi S."/>
            <person name="Mohanty A."/>
            <person name="Bharti A.K."/>
            <person name="Gaur A."/>
            <person name="Gupta V."/>
            <person name="Kumar D."/>
            <person name="Ravi V."/>
            <person name="Vij S."/>
            <person name="Kapur A."/>
            <person name="Khurana P."/>
            <person name="Khurana P."/>
            <person name="Khurana J.P."/>
            <person name="Tyagi A.K."/>
            <person name="Gaikwad K."/>
            <person name="Singh A."/>
            <person name="Dalal V."/>
            <person name="Srivastava S."/>
            <person name="Dixit A."/>
            <person name="Pal A.K."/>
            <person name="Ghazi I.A."/>
            <person name="Yadav M."/>
            <person name="Pandit A."/>
            <person name="Bhargava A."/>
            <person name="Sureshbabu K."/>
            <person name="Batra K."/>
            <person name="Sharma T.R."/>
            <person name="Mohapatra T."/>
            <person name="Singh N.K."/>
            <person name="Messing J."/>
            <person name="Nelson A.B."/>
            <person name="Fuks G."/>
            <person name="Kavchok S."/>
            <person name="Keizer G."/>
            <person name="Linton E."/>
            <person name="Llaca V."/>
            <person name="Song R."/>
            <person name="Tanyolac B."/>
            <person name="Young S."/>
            <person name="Ho-Il K."/>
            <person name="Hahn J.H."/>
            <person name="Sangsakoo G."/>
            <person name="Vanavichit A."/>
            <person name="de Mattos Luiz.A.T."/>
            <person name="Zimmer P.D."/>
            <person name="Malone G."/>
            <person name="Dellagostin O."/>
            <person name="de Oliveira A.C."/>
            <person name="Bevan M."/>
            <person name="Bancroft I."/>
            <person name="Minx P."/>
            <person name="Cordum H."/>
            <person name="Wilson R."/>
            <person name="Cheng Z."/>
            <person name="Jin W."/>
            <person name="Jiang J."/>
            <person name="Leong S.A."/>
            <person name="Iwama H."/>
            <person name="Gojobori T."/>
            <person name="Itoh T."/>
            <person name="Niimura Y."/>
            <person name="Fujii Y."/>
            <person name="Habara T."/>
            <person name="Sakai H."/>
            <person name="Sato Y."/>
            <person name="Wilson G."/>
            <person name="Kumar K."/>
            <person name="McCouch S."/>
            <person name="Juretic N."/>
            <person name="Hoen D."/>
            <person name="Wright S."/>
            <person name="Bruskiewich R."/>
            <person name="Bureau T."/>
            <person name="Miyao A."/>
            <person name="Hirochika H."/>
            <person name="Nishikawa T."/>
            <person name="Kadowaki K."/>
            <person name="Sugiura M."/>
            <person name="Burr B."/>
            <person name="Sasaki T."/>
        </authorList>
    </citation>
    <scope>NUCLEOTIDE SEQUENCE [LARGE SCALE GENOMIC DNA]</scope>
    <source>
        <strain evidence="4">cv. Nipponbare</strain>
    </source>
</reference>
<accession>Q5QLV6</accession>
<feature type="region of interest" description="Disordered" evidence="1">
    <location>
        <begin position="1"/>
        <end position="97"/>
    </location>
</feature>
<feature type="compositionally biased region" description="Low complexity" evidence="1">
    <location>
        <begin position="35"/>
        <end position="54"/>
    </location>
</feature>